<feature type="active site" evidence="9">
    <location>
        <position position="269"/>
    </location>
</feature>
<dbReference type="STRING" id="683960.A0A1E3PBF9"/>
<evidence type="ECO:0000256" key="9">
    <source>
        <dbReference type="PIRSR" id="PIRSR011789-1"/>
    </source>
</evidence>
<dbReference type="Proteomes" id="UP000094112">
    <property type="component" value="Unassembled WGS sequence"/>
</dbReference>
<evidence type="ECO:0000313" key="11">
    <source>
        <dbReference type="EMBL" id="ODQ62749.1"/>
    </source>
</evidence>
<dbReference type="RefSeq" id="XP_019041956.1">
    <property type="nucleotide sequence ID" value="XM_019183061.1"/>
</dbReference>
<dbReference type="CDD" id="cd22363">
    <property type="entry name" value="tRNA-intron_lyase_C"/>
    <property type="match status" value="1"/>
</dbReference>
<dbReference type="EC" id="4.6.1.16" evidence="2 8"/>
<evidence type="ECO:0000256" key="5">
    <source>
        <dbReference type="ARBA" id="ARBA00054838"/>
    </source>
</evidence>
<reference evidence="11 12" key="1">
    <citation type="journal article" date="2016" name="Proc. Natl. Acad. Sci. U.S.A.">
        <title>Comparative genomics of biotechnologically important yeasts.</title>
        <authorList>
            <person name="Riley R."/>
            <person name="Haridas S."/>
            <person name="Wolfe K.H."/>
            <person name="Lopes M.R."/>
            <person name="Hittinger C.T."/>
            <person name="Goeker M."/>
            <person name="Salamov A.A."/>
            <person name="Wisecaver J.H."/>
            <person name="Long T.M."/>
            <person name="Calvey C.H."/>
            <person name="Aerts A.L."/>
            <person name="Barry K.W."/>
            <person name="Choi C."/>
            <person name="Clum A."/>
            <person name="Coughlan A.Y."/>
            <person name="Deshpande S."/>
            <person name="Douglass A.P."/>
            <person name="Hanson S.J."/>
            <person name="Klenk H.-P."/>
            <person name="LaButti K.M."/>
            <person name="Lapidus A."/>
            <person name="Lindquist E.A."/>
            <person name="Lipzen A.M."/>
            <person name="Meier-Kolthoff J.P."/>
            <person name="Ohm R.A."/>
            <person name="Otillar R.P."/>
            <person name="Pangilinan J.L."/>
            <person name="Peng Y."/>
            <person name="Rokas A."/>
            <person name="Rosa C.A."/>
            <person name="Scheuner C."/>
            <person name="Sibirny A.A."/>
            <person name="Slot J.C."/>
            <person name="Stielow J.B."/>
            <person name="Sun H."/>
            <person name="Kurtzman C.P."/>
            <person name="Blackwell M."/>
            <person name="Grigoriev I.V."/>
            <person name="Jeffries T.W."/>
        </authorList>
    </citation>
    <scope>NUCLEOTIDE SEQUENCE [LARGE SCALE GENOMIC DNA]</scope>
    <source>
        <strain evidence="12">ATCC 58044 / CBS 1984 / NCYC 433 / NRRL Y-366-8</strain>
    </source>
</reference>
<evidence type="ECO:0000256" key="7">
    <source>
        <dbReference type="ARBA" id="ARBA00071058"/>
    </source>
</evidence>
<name>A0A1E3PBF9_WICAA</name>
<dbReference type="NCBIfam" id="TIGR00324">
    <property type="entry name" value="endA"/>
    <property type="match status" value="1"/>
</dbReference>
<feature type="active site" evidence="9">
    <location>
        <position position="308"/>
    </location>
</feature>
<dbReference type="Gene3D" id="3.40.1350.10">
    <property type="match status" value="1"/>
</dbReference>
<keyword evidence="3 8" id="KW-0819">tRNA processing</keyword>
<evidence type="ECO:0000256" key="4">
    <source>
        <dbReference type="ARBA" id="ARBA00023239"/>
    </source>
</evidence>
<dbReference type="InterPro" id="IPR006676">
    <property type="entry name" value="tRNA_splic"/>
</dbReference>
<dbReference type="InterPro" id="IPR011856">
    <property type="entry name" value="tRNA_endonuc-like_dom_sf"/>
</dbReference>
<keyword evidence="12" id="KW-1185">Reference proteome</keyword>
<dbReference type="EMBL" id="KV454208">
    <property type="protein sequence ID" value="ODQ62749.1"/>
    <property type="molecule type" value="Genomic_DNA"/>
</dbReference>
<dbReference type="PIRSF" id="PIRSF011789">
    <property type="entry name" value="tRNA_splic_SEN2"/>
    <property type="match status" value="1"/>
</dbReference>
<dbReference type="PANTHER" id="PTHR21227:SF0">
    <property type="entry name" value="TRNA-SPLICING ENDONUCLEASE SUBUNIT SEN2"/>
    <property type="match status" value="1"/>
</dbReference>
<accession>A0A1E3PBF9</accession>
<comment type="similarity">
    <text evidence="1 8">Belongs to the tRNA-intron endonuclease family.</text>
</comment>
<feature type="domain" description="tRNA intron endonuclease catalytic" evidence="10">
    <location>
        <begin position="231"/>
        <end position="316"/>
    </location>
</feature>
<evidence type="ECO:0000256" key="6">
    <source>
        <dbReference type="ARBA" id="ARBA00062061"/>
    </source>
</evidence>
<dbReference type="GO" id="GO:0003676">
    <property type="term" value="F:nucleic acid binding"/>
    <property type="evidence" value="ECO:0007669"/>
    <property type="project" value="InterPro"/>
</dbReference>
<dbReference type="GO" id="GO:0000214">
    <property type="term" value="C:tRNA-intron endonuclease complex"/>
    <property type="evidence" value="ECO:0007669"/>
    <property type="project" value="UniProtKB-UniRule"/>
</dbReference>
<dbReference type="PANTHER" id="PTHR21227">
    <property type="entry name" value="TRNA-SPLICING ENDONUCLEASE SUBUNIT SEN2"/>
    <property type="match status" value="1"/>
</dbReference>
<evidence type="ECO:0000256" key="8">
    <source>
        <dbReference type="PIRNR" id="PIRNR011789"/>
    </source>
</evidence>
<dbReference type="Pfam" id="PF01974">
    <property type="entry name" value="tRNA_int_endo"/>
    <property type="match status" value="1"/>
</dbReference>
<evidence type="ECO:0000256" key="3">
    <source>
        <dbReference type="ARBA" id="ARBA00022694"/>
    </source>
</evidence>
<dbReference type="GO" id="GO:0032473">
    <property type="term" value="C:cytoplasmic side of mitochondrial outer membrane"/>
    <property type="evidence" value="ECO:0007669"/>
    <property type="project" value="EnsemblFungi"/>
</dbReference>
<dbReference type="FunFam" id="3.40.1350.10:FF:000011">
    <property type="entry name" value="tRNA-splicing endonuclease subunit Sen2"/>
    <property type="match status" value="1"/>
</dbReference>
<dbReference type="InterPro" id="IPR036167">
    <property type="entry name" value="tRNA_intron_Endo_cat-like_sf"/>
</dbReference>
<comment type="subunit">
    <text evidence="6">Heterotetramer composed of SEN2, SEN15, SEN34 and SEN54. Interacts directly with SEN54.</text>
</comment>
<proteinExistence type="inferred from homology"/>
<dbReference type="AlphaFoldDB" id="A0A1E3PBF9"/>
<dbReference type="GO" id="GO:0000213">
    <property type="term" value="F:tRNA-intron lyase activity"/>
    <property type="evidence" value="ECO:0007669"/>
    <property type="project" value="UniProtKB-UniRule"/>
</dbReference>
<evidence type="ECO:0000256" key="1">
    <source>
        <dbReference type="ARBA" id="ARBA00008078"/>
    </source>
</evidence>
<dbReference type="GO" id="GO:0000379">
    <property type="term" value="P:tRNA-type intron splice site recognition and cleavage"/>
    <property type="evidence" value="ECO:0007669"/>
    <property type="project" value="EnsemblFungi"/>
</dbReference>
<dbReference type="InterPro" id="IPR016589">
    <property type="entry name" value="tRNA_splic_SEN2"/>
</dbReference>
<dbReference type="OrthoDB" id="10249562at2759"/>
<dbReference type="GeneID" id="30200307"/>
<dbReference type="SUPFAM" id="SSF53032">
    <property type="entry name" value="tRNA-intron endonuclease catalytic domain-like"/>
    <property type="match status" value="1"/>
</dbReference>
<gene>
    <name evidence="11" type="ORF">WICANDRAFT_60799</name>
</gene>
<protein>
    <recommendedName>
        <fullName evidence="7 8">tRNA-splicing endonuclease subunit Sen2</fullName>
        <ecNumber evidence="2 8">4.6.1.16</ecNumber>
    </recommendedName>
</protein>
<keyword evidence="4 8" id="KW-0456">Lyase</keyword>
<organism evidence="11 12">
    <name type="scientific">Wickerhamomyces anomalus (strain ATCC 58044 / CBS 1984 / NCYC 433 / NRRL Y-366-8)</name>
    <name type="common">Yeast</name>
    <name type="synonym">Hansenula anomala</name>
    <dbReference type="NCBI Taxonomy" id="683960"/>
    <lineage>
        <taxon>Eukaryota</taxon>
        <taxon>Fungi</taxon>
        <taxon>Dikarya</taxon>
        <taxon>Ascomycota</taxon>
        <taxon>Saccharomycotina</taxon>
        <taxon>Saccharomycetes</taxon>
        <taxon>Phaffomycetales</taxon>
        <taxon>Wickerhamomycetaceae</taxon>
        <taxon>Wickerhamomyces</taxon>
    </lineage>
</organism>
<comment type="function">
    <text evidence="5">Constitutes one of the two catalytic subunit of the tRNA-splicing endonuclease complex, a complex responsible for identification and cleavage of the splice sites in pre-tRNA. It cleaves pre-tRNA at the 5'- and 3'-splice sites to release the intron. The products are an intron and two tRNA half-molecules bearing 2',3'-cyclic phosphate and 5'-OH termini. There are no conserved sequences at the splice sites, but the intron is invariably located at the same site in the gene, placing the splice sites an invariant distance from the constant structural features of the tRNA body. This subunit may anchor the endonuclease complex to the nuclear membrane. Probably carries the active site for 5'-splice site cleavage.</text>
</comment>
<feature type="active site" evidence="9">
    <location>
        <position position="261"/>
    </location>
</feature>
<sequence length="353" mass="41237">MSKSVPLSQLHKYSLPVHPIDLPDLIPHNPISWVLCLLAYWRSSTVVAKTTIHFKDGDFFVTNDEDIKTLWRDGFFGKGIFSRSEATWQDRTQKRLGLGEFKNLTVEEITALRREERKKFKKERSKLEAKQAELRKAGIVDPFIEERLGLKNLRDKDININVKREIDFREEDNDLLEDGKLKNLEQLQLMPVETLFLKFALNAADVICDGSNLSAQQLFNKISSHRADDQFILNYVSYHHYRSLGWCVRSGIKFGTDYLLYKRGPPFHHAEYATIILPNYKDEEENERVAKDFIWLSSISRVIGGVRKNLVLVFVDIPSQEEFDAQPDLESLFKLYKISEVLYRRWVPNKNRD</sequence>
<evidence type="ECO:0000259" key="10">
    <source>
        <dbReference type="Pfam" id="PF01974"/>
    </source>
</evidence>
<dbReference type="InterPro" id="IPR006677">
    <property type="entry name" value="tRNA_intron_Endonuc_cat-like"/>
</dbReference>
<evidence type="ECO:0000256" key="2">
    <source>
        <dbReference type="ARBA" id="ARBA00012573"/>
    </source>
</evidence>
<evidence type="ECO:0000313" key="12">
    <source>
        <dbReference type="Proteomes" id="UP000094112"/>
    </source>
</evidence>